<dbReference type="Proteomes" id="UP000248090">
    <property type="component" value="Unassembled WGS sequence"/>
</dbReference>
<dbReference type="SUPFAM" id="SSF46689">
    <property type="entry name" value="Homeodomain-like"/>
    <property type="match status" value="2"/>
</dbReference>
<keyword evidence="2" id="KW-0238">DNA-binding</keyword>
<dbReference type="InterPro" id="IPR018062">
    <property type="entry name" value="HTH_AraC-typ_CS"/>
</dbReference>
<keyword evidence="3" id="KW-0010">Activator</keyword>
<protein>
    <recommendedName>
        <fullName evidence="5">HTH araC/xylS-type domain-containing protein</fullName>
    </recommendedName>
</protein>
<dbReference type="InterPro" id="IPR037923">
    <property type="entry name" value="HTH-like"/>
</dbReference>
<feature type="domain" description="HTH araC/xylS-type" evidence="5">
    <location>
        <begin position="172"/>
        <end position="269"/>
    </location>
</feature>
<dbReference type="Gene3D" id="1.10.10.60">
    <property type="entry name" value="Homeodomain-like"/>
    <property type="match status" value="1"/>
</dbReference>
<evidence type="ECO:0000256" key="1">
    <source>
        <dbReference type="ARBA" id="ARBA00023015"/>
    </source>
</evidence>
<dbReference type="InterPro" id="IPR003313">
    <property type="entry name" value="AraC-bd"/>
</dbReference>
<dbReference type="Pfam" id="PF02311">
    <property type="entry name" value="AraC_binding"/>
    <property type="match status" value="1"/>
</dbReference>
<name>A0ABX5LSZ5_9GAMM</name>
<accession>A0ABX5LSZ5</accession>
<dbReference type="Pfam" id="PF12833">
    <property type="entry name" value="HTH_18"/>
    <property type="match status" value="1"/>
</dbReference>
<dbReference type="InterPro" id="IPR050204">
    <property type="entry name" value="AraC_XylS_family_regulators"/>
</dbReference>
<proteinExistence type="predicted"/>
<comment type="caution">
    <text evidence="6">The sequence shown here is derived from an EMBL/GenBank/DDBJ whole genome shotgun (WGS) entry which is preliminary data.</text>
</comment>
<dbReference type="InterPro" id="IPR009057">
    <property type="entry name" value="Homeodomain-like_sf"/>
</dbReference>
<keyword evidence="1" id="KW-0805">Transcription regulation</keyword>
<dbReference type="EMBL" id="LAPT01000098">
    <property type="protein sequence ID" value="PXF29769.1"/>
    <property type="molecule type" value="Genomic_DNA"/>
</dbReference>
<reference evidence="6 7" key="1">
    <citation type="submission" date="2015-03" db="EMBL/GenBank/DDBJ databases">
        <authorList>
            <person name="Krishnan R."/>
            <person name="Midha S."/>
            <person name="Patil P.B."/>
            <person name="Rameshkumar N."/>
        </authorList>
    </citation>
    <scope>NUCLEOTIDE SEQUENCE [LARGE SCALE GENOMIC DNA]</scope>
    <source>
        <strain evidence="6 7">L1E11</strain>
    </source>
</reference>
<organism evidence="6 7">
    <name type="scientific">Pokkaliibacter plantistimulans</name>
    <dbReference type="NCBI Taxonomy" id="1635171"/>
    <lineage>
        <taxon>Bacteria</taxon>
        <taxon>Pseudomonadati</taxon>
        <taxon>Pseudomonadota</taxon>
        <taxon>Gammaproteobacteria</taxon>
        <taxon>Oceanospirillales</taxon>
        <taxon>Balneatrichaceae</taxon>
        <taxon>Pokkaliibacter</taxon>
    </lineage>
</organism>
<evidence type="ECO:0000313" key="6">
    <source>
        <dbReference type="EMBL" id="PXF29769.1"/>
    </source>
</evidence>
<sequence>MEQARFIHAADVGGLELLQATYERQRFSRHSHEGYTIGVIECGAQRFFRNGSNHVASQDCLIIVNADEVHDGHAASEGGWSYQAIYPLPAVFAELSDELQLGGLPYFRDSVIHDPLLARQLRQLFRLLAAGQGGNSLQRQTLMMDAMAQLMLRHGGQRRSVAMLQEAPLAVQRVRDYIDAHCQDNLGIETLAAIAGLNPFYLTRLFQRTVGLPPHTYQLQQRIALARRLILQGMALRDVAQQAGFVDQSHLNRCFKRIMGVTPGRYGLLPATTAVLRD</sequence>
<evidence type="ECO:0000256" key="3">
    <source>
        <dbReference type="ARBA" id="ARBA00023159"/>
    </source>
</evidence>
<dbReference type="SUPFAM" id="SSF51215">
    <property type="entry name" value="Regulatory protein AraC"/>
    <property type="match status" value="1"/>
</dbReference>
<gene>
    <name evidence="6" type="ORF">WH50_19170</name>
</gene>
<evidence type="ECO:0000259" key="5">
    <source>
        <dbReference type="PROSITE" id="PS01124"/>
    </source>
</evidence>
<keyword evidence="7" id="KW-1185">Reference proteome</keyword>
<dbReference type="RefSeq" id="WP_110188930.1">
    <property type="nucleotide sequence ID" value="NZ_CP177354.1"/>
</dbReference>
<dbReference type="PANTHER" id="PTHR46796">
    <property type="entry name" value="HTH-TYPE TRANSCRIPTIONAL ACTIVATOR RHAS-RELATED"/>
    <property type="match status" value="1"/>
</dbReference>
<dbReference type="PANTHER" id="PTHR46796:SF2">
    <property type="entry name" value="TRANSCRIPTIONAL REGULATORY PROTEIN"/>
    <property type="match status" value="1"/>
</dbReference>
<evidence type="ECO:0000256" key="4">
    <source>
        <dbReference type="ARBA" id="ARBA00023163"/>
    </source>
</evidence>
<dbReference type="PROSITE" id="PS01124">
    <property type="entry name" value="HTH_ARAC_FAMILY_2"/>
    <property type="match status" value="1"/>
</dbReference>
<dbReference type="PROSITE" id="PS00041">
    <property type="entry name" value="HTH_ARAC_FAMILY_1"/>
    <property type="match status" value="1"/>
</dbReference>
<keyword evidence="4" id="KW-0804">Transcription</keyword>
<dbReference type="InterPro" id="IPR018060">
    <property type="entry name" value="HTH_AraC"/>
</dbReference>
<evidence type="ECO:0000313" key="7">
    <source>
        <dbReference type="Proteomes" id="UP000248090"/>
    </source>
</evidence>
<evidence type="ECO:0000256" key="2">
    <source>
        <dbReference type="ARBA" id="ARBA00023125"/>
    </source>
</evidence>
<dbReference type="SMART" id="SM00342">
    <property type="entry name" value="HTH_ARAC"/>
    <property type="match status" value="1"/>
</dbReference>